<dbReference type="Proteomes" id="UP000013520">
    <property type="component" value="Chromosome"/>
</dbReference>
<proteinExistence type="predicted"/>
<evidence type="ECO:0000313" key="4">
    <source>
        <dbReference type="Proteomes" id="UP000013520"/>
    </source>
</evidence>
<name>R4KIW4_9FIRM</name>
<dbReference type="KEGG" id="dgi:Desgi_3184"/>
<dbReference type="Gene3D" id="2.60.40.1630">
    <property type="entry name" value="bacillus anthracis domain"/>
    <property type="match status" value="1"/>
</dbReference>
<reference evidence="3 4" key="1">
    <citation type="submission" date="2012-01" db="EMBL/GenBank/DDBJ databases">
        <title>Complete sequence of Desulfotomaculum gibsoniae DSM 7213.</title>
        <authorList>
            <consortium name="US DOE Joint Genome Institute"/>
            <person name="Lucas S."/>
            <person name="Han J."/>
            <person name="Lapidus A."/>
            <person name="Cheng J.-F."/>
            <person name="Goodwin L."/>
            <person name="Pitluck S."/>
            <person name="Peters L."/>
            <person name="Ovchinnikova G."/>
            <person name="Teshima H."/>
            <person name="Detter J.C."/>
            <person name="Han C."/>
            <person name="Tapia R."/>
            <person name="Land M."/>
            <person name="Hauser L."/>
            <person name="Kyrpides N."/>
            <person name="Ivanova N."/>
            <person name="Pagani I."/>
            <person name="Parshina S."/>
            <person name="Plugge C."/>
            <person name="Muyzer G."/>
            <person name="Kuever J."/>
            <person name="Ivanova A."/>
            <person name="Nazina T."/>
            <person name="Klenk H.-P."/>
            <person name="Brambilla E."/>
            <person name="Spring S."/>
            <person name="Stams A.F."/>
            <person name="Woyke T."/>
        </authorList>
    </citation>
    <scope>NUCLEOTIDE SEQUENCE [LARGE SCALE GENOMIC DNA]</scope>
    <source>
        <strain evidence="3 4">DSM 7213</strain>
    </source>
</reference>
<dbReference type="InterPro" id="IPR025436">
    <property type="entry name" value="DUF4179"/>
</dbReference>
<dbReference type="OrthoDB" id="2725974at2"/>
<dbReference type="eggNOG" id="ENOG5030G68">
    <property type="taxonomic scope" value="Bacteria"/>
</dbReference>
<keyword evidence="1" id="KW-0472">Membrane</keyword>
<evidence type="ECO:0000256" key="1">
    <source>
        <dbReference type="SAM" id="Phobius"/>
    </source>
</evidence>
<organism evidence="3 4">
    <name type="scientific">Desulfoscipio gibsoniae DSM 7213</name>
    <dbReference type="NCBI Taxonomy" id="767817"/>
    <lineage>
        <taxon>Bacteria</taxon>
        <taxon>Bacillati</taxon>
        <taxon>Bacillota</taxon>
        <taxon>Clostridia</taxon>
        <taxon>Eubacteriales</taxon>
        <taxon>Desulfallaceae</taxon>
        <taxon>Desulfoscipio</taxon>
    </lineage>
</organism>
<keyword evidence="1" id="KW-1133">Transmembrane helix</keyword>
<feature type="domain" description="DUF4179" evidence="2">
    <location>
        <begin position="43"/>
        <end position="145"/>
    </location>
</feature>
<protein>
    <recommendedName>
        <fullName evidence="2">DUF4179 domain-containing protein</fullName>
    </recommendedName>
</protein>
<dbReference type="EMBL" id="CP003273">
    <property type="protein sequence ID" value="AGL02539.1"/>
    <property type="molecule type" value="Genomic_DNA"/>
</dbReference>
<keyword evidence="4" id="KW-1185">Reference proteome</keyword>
<gene>
    <name evidence="3" type="ORF">Desgi_3184</name>
</gene>
<dbReference type="HOGENOM" id="CLU_703439_0_0_9"/>
<accession>R4KIW4</accession>
<dbReference type="STRING" id="767817.Desgi_3184"/>
<sequence length="390" mass="44139">MTRLEDKIREVLHKSFMHEEPSTCLKEKTITALNQICRPERSKNKKLTRWAVTFAIVFAFVFSVNLFPTFAQTVGKIPLISNLVELIQFDKGMNAIRERDKGVEEAIRSGYGANINKTAVSNGISFTIDNIVPDQKRMLISFSVELDQEKYKDIKSLWFNNMTLSDDQGKTIVRIKDGKVDFDDPQKNNWISRWITGPGESQEGPTGQSGKLAGWMEIVNQGQTGGSPSTITMDINGFRDATHSSGHESTKILAGEWKVTFSVTPGLANAKPLIYEGKDFVIKKGGYDLVLKLNYVKVYPTVTSLKIDVVDKKSTPYPGFLYKMHLEDETGRIYKHIDDEILTDSGNVRPQFESAYFTKPKELYLVIESIGIRDLKIEEMTPVNMRVKIY</sequence>
<evidence type="ECO:0000313" key="3">
    <source>
        <dbReference type="EMBL" id="AGL02539.1"/>
    </source>
</evidence>
<dbReference type="AlphaFoldDB" id="R4KIW4"/>
<feature type="transmembrane region" description="Helical" evidence="1">
    <location>
        <begin position="50"/>
        <end position="71"/>
    </location>
</feature>
<dbReference type="RefSeq" id="WP_006524069.1">
    <property type="nucleotide sequence ID" value="NC_021184.1"/>
</dbReference>
<evidence type="ECO:0000259" key="2">
    <source>
        <dbReference type="Pfam" id="PF13786"/>
    </source>
</evidence>
<dbReference type="Pfam" id="PF13786">
    <property type="entry name" value="DUF4179"/>
    <property type="match status" value="1"/>
</dbReference>
<keyword evidence="1" id="KW-0812">Transmembrane</keyword>